<dbReference type="EMBL" id="WIGO01000025">
    <property type="protein sequence ID" value="KAF6837453.1"/>
    <property type="molecule type" value="Genomic_DNA"/>
</dbReference>
<organism evidence="2 3">
    <name type="scientific">Colletotrichum plurivorum</name>
    <dbReference type="NCBI Taxonomy" id="2175906"/>
    <lineage>
        <taxon>Eukaryota</taxon>
        <taxon>Fungi</taxon>
        <taxon>Dikarya</taxon>
        <taxon>Ascomycota</taxon>
        <taxon>Pezizomycotina</taxon>
        <taxon>Sordariomycetes</taxon>
        <taxon>Hypocreomycetidae</taxon>
        <taxon>Glomerellales</taxon>
        <taxon>Glomerellaceae</taxon>
        <taxon>Colletotrichum</taxon>
        <taxon>Colletotrichum orchidearum species complex</taxon>
    </lineage>
</organism>
<feature type="region of interest" description="Disordered" evidence="1">
    <location>
        <begin position="155"/>
        <end position="192"/>
    </location>
</feature>
<evidence type="ECO:0000313" key="2">
    <source>
        <dbReference type="EMBL" id="KAF6837453.1"/>
    </source>
</evidence>
<feature type="region of interest" description="Disordered" evidence="1">
    <location>
        <begin position="1"/>
        <end position="139"/>
    </location>
</feature>
<feature type="compositionally biased region" description="Low complexity" evidence="1">
    <location>
        <begin position="155"/>
        <end position="169"/>
    </location>
</feature>
<name>A0A8H6NLQ7_9PEZI</name>
<feature type="compositionally biased region" description="Polar residues" evidence="1">
    <location>
        <begin position="86"/>
        <end position="99"/>
    </location>
</feature>
<reference evidence="2" key="1">
    <citation type="journal article" date="2020" name="Phytopathology">
        <title>Genome Sequence Resources of Colletotrichum truncatum, C. plurivorum, C. musicola, and C. sojae: Four Species Pathogenic to Soybean (Glycine max).</title>
        <authorList>
            <person name="Rogerio F."/>
            <person name="Boufleur T.R."/>
            <person name="Ciampi-Guillardi M."/>
            <person name="Sukno S.A."/>
            <person name="Thon M.R."/>
            <person name="Massola Junior N.S."/>
            <person name="Baroncelli R."/>
        </authorList>
    </citation>
    <scope>NUCLEOTIDE SEQUENCE</scope>
    <source>
        <strain evidence="2">LFN00145</strain>
    </source>
</reference>
<gene>
    <name evidence="2" type="ORF">CPLU01_03077</name>
</gene>
<dbReference type="Proteomes" id="UP000654918">
    <property type="component" value="Unassembled WGS sequence"/>
</dbReference>
<accession>A0A8H6NLQ7</accession>
<keyword evidence="3" id="KW-1185">Reference proteome</keyword>
<comment type="caution">
    <text evidence="2">The sequence shown here is derived from an EMBL/GenBank/DDBJ whole genome shotgun (WGS) entry which is preliminary data.</text>
</comment>
<evidence type="ECO:0000256" key="1">
    <source>
        <dbReference type="SAM" id="MobiDB-lite"/>
    </source>
</evidence>
<evidence type="ECO:0000313" key="3">
    <source>
        <dbReference type="Proteomes" id="UP000654918"/>
    </source>
</evidence>
<feature type="compositionally biased region" description="Basic and acidic residues" evidence="1">
    <location>
        <begin position="105"/>
        <end position="137"/>
    </location>
</feature>
<dbReference type="AlphaFoldDB" id="A0A8H6NLQ7"/>
<proteinExistence type="predicted"/>
<feature type="compositionally biased region" description="Low complexity" evidence="1">
    <location>
        <begin position="20"/>
        <end position="62"/>
    </location>
</feature>
<sequence length="192" mass="21066">MPRDHSSQDSRKSKSKEGSRGSNRSNPPSASSSRGSGRSGSSSSRTSHHSASSSSSGRQSSSHVSARGYSGTNPRDDRHRVAAQNDFASQRSEQGSQLYDGSYVDETRDITAGSARRDRQQYARDHPGVAFNHDRPRYSNHATEINNANRVLSYQGYQPQSQGSASAYYPDLEFDSDDASNQDSPPYRGDRR</sequence>
<feature type="compositionally biased region" description="Basic and acidic residues" evidence="1">
    <location>
        <begin position="1"/>
        <end position="19"/>
    </location>
</feature>
<protein>
    <submittedName>
        <fullName evidence="2">Uncharacterized protein</fullName>
    </submittedName>
</protein>